<dbReference type="Gene3D" id="3.30.70.1070">
    <property type="entry name" value="Sporulation related repeat"/>
    <property type="match status" value="1"/>
</dbReference>
<dbReference type="AlphaFoldDB" id="Q3J641"/>
<evidence type="ECO:0000313" key="4">
    <source>
        <dbReference type="EMBL" id="ABA77743.1"/>
    </source>
</evidence>
<dbReference type="GO" id="GO:0051301">
    <property type="term" value="P:cell division"/>
    <property type="evidence" value="ECO:0007669"/>
    <property type="project" value="UniProtKB-KW"/>
</dbReference>
<accession>Q3J641</accession>
<protein>
    <submittedName>
        <fullName evidence="4">Sporulation and cell division-related protein</fullName>
    </submittedName>
</protein>
<dbReference type="PATRIC" id="fig|272943.9.peg.478"/>
<dbReference type="PROSITE" id="PS51724">
    <property type="entry name" value="SPOR"/>
    <property type="match status" value="1"/>
</dbReference>
<proteinExistence type="predicted"/>
<dbReference type="STRING" id="272943.RSP_6008"/>
<keyword evidence="2" id="KW-0732">Signal</keyword>
<dbReference type="SUPFAM" id="SSF110997">
    <property type="entry name" value="Sporulation related repeat"/>
    <property type="match status" value="1"/>
</dbReference>
<name>Q3J641_CERS4</name>
<dbReference type="KEGG" id="rsp:RSP_6008"/>
<sequence length="315" mass="32506">MLIRAVSAAICALVAGAGAVPAQDGPAETPPSDFVAPQYVDSEGCVFLRAGVEGAVSWVPRVTRDRKPLCGYPPSLSPVVEASPEDAPAVAAEATTAAPQADAPAMTAETDPAPAAGDPAAKAAAKAAIATVAAAVARPESDRPAKTWKKRTRFPAVRVQPADAAEALALDRLTLGPDEIRPASDMPDEILCPSAVPQPRRFSIKGGGSTVLCIHPRRGLAEARVPRLPATEMALLARQPRAEAQDGRYVQVGAFLDPANARSVRQSLAALGLPAAVAEGGALEIVLAGPFTEEASARAALRRLRGTGFRDAFLR</sequence>
<feature type="region of interest" description="Disordered" evidence="1">
    <location>
        <begin position="80"/>
        <end position="118"/>
    </location>
</feature>
<organism evidence="4 5">
    <name type="scientific">Cereibacter sphaeroides (strain ATCC 17023 / DSM 158 / JCM 6121 / CCUG 31486 / LMG 2827 / NBRC 12203 / NCIMB 8253 / ATH 2.4.1.)</name>
    <name type="common">Rhodobacter sphaeroides</name>
    <dbReference type="NCBI Taxonomy" id="272943"/>
    <lineage>
        <taxon>Bacteria</taxon>
        <taxon>Pseudomonadati</taxon>
        <taxon>Pseudomonadota</taxon>
        <taxon>Alphaproteobacteria</taxon>
        <taxon>Rhodobacterales</taxon>
        <taxon>Paracoccaceae</taxon>
        <taxon>Cereibacter</taxon>
    </lineage>
</organism>
<dbReference type="OrthoDB" id="7843142at2"/>
<dbReference type="Proteomes" id="UP000002703">
    <property type="component" value="Chromosome 1"/>
</dbReference>
<reference evidence="5" key="1">
    <citation type="submission" date="2005-09" db="EMBL/GenBank/DDBJ databases">
        <title>Complete sequence of chromosome 1 of Rhodobacter sphaeroides 2.4.1.</title>
        <authorList>
            <person name="Copeland A."/>
            <person name="Lucas S."/>
            <person name="Lapidus A."/>
            <person name="Barry K."/>
            <person name="Detter J.C."/>
            <person name="Glavina T."/>
            <person name="Hammon N."/>
            <person name="Israni S."/>
            <person name="Pitluck S."/>
            <person name="Richardson P."/>
            <person name="Mackenzie C."/>
            <person name="Choudhary M."/>
            <person name="Larimer F."/>
            <person name="Hauser L.J."/>
            <person name="Land M."/>
            <person name="Donohue T.J."/>
            <person name="Kaplan S."/>
        </authorList>
    </citation>
    <scope>NUCLEOTIDE SEQUENCE [LARGE SCALE GENOMIC DNA]</scope>
    <source>
        <strain evidence="5">ATCC 17023 / DSM 158 / JCM 6121 / CCUG 31486 / LMG 2827 / NBRC 12203 / NCIMB 8253 / ATH 2.4.1.</strain>
    </source>
</reference>
<feature type="domain" description="SPOR" evidence="3">
    <location>
        <begin position="242"/>
        <end position="315"/>
    </location>
</feature>
<dbReference type="eggNOG" id="COG3087">
    <property type="taxonomic scope" value="Bacteria"/>
</dbReference>
<feature type="signal peptide" evidence="2">
    <location>
        <begin position="1"/>
        <end position="22"/>
    </location>
</feature>
<dbReference type="EMBL" id="CP000143">
    <property type="protein sequence ID" value="ABA77743.1"/>
    <property type="molecule type" value="Genomic_DNA"/>
</dbReference>
<evidence type="ECO:0000256" key="2">
    <source>
        <dbReference type="SAM" id="SignalP"/>
    </source>
</evidence>
<dbReference type="RefSeq" id="WP_011336867.1">
    <property type="nucleotide sequence ID" value="NC_007493.2"/>
</dbReference>
<feature type="chain" id="PRO_5004226210" evidence="2">
    <location>
        <begin position="23"/>
        <end position="315"/>
    </location>
</feature>
<evidence type="ECO:0000313" key="5">
    <source>
        <dbReference type="Proteomes" id="UP000002703"/>
    </source>
</evidence>
<dbReference type="EnsemblBacteria" id="ABA77743">
    <property type="protein sequence ID" value="ABA77743"/>
    <property type="gene ID" value="RSP_6008"/>
</dbReference>
<evidence type="ECO:0000256" key="1">
    <source>
        <dbReference type="SAM" id="MobiDB-lite"/>
    </source>
</evidence>
<gene>
    <name evidence="4" type="ORF">RSP_6008</name>
</gene>
<dbReference type="InterPro" id="IPR007730">
    <property type="entry name" value="SPOR-like_dom"/>
</dbReference>
<keyword evidence="4" id="KW-0132">Cell division</keyword>
<dbReference type="Pfam" id="PF05036">
    <property type="entry name" value="SPOR"/>
    <property type="match status" value="1"/>
</dbReference>
<dbReference type="InterPro" id="IPR036680">
    <property type="entry name" value="SPOR-like_sf"/>
</dbReference>
<evidence type="ECO:0000259" key="3">
    <source>
        <dbReference type="PROSITE" id="PS51724"/>
    </source>
</evidence>
<dbReference type="GeneID" id="3718589"/>
<dbReference type="GO" id="GO:0042834">
    <property type="term" value="F:peptidoglycan binding"/>
    <property type="evidence" value="ECO:0007669"/>
    <property type="project" value="InterPro"/>
</dbReference>
<keyword evidence="5" id="KW-1185">Reference proteome</keyword>
<keyword evidence="4" id="KW-0131">Cell cycle</keyword>